<dbReference type="EMBL" id="PHEX01000005">
    <property type="protein sequence ID" value="PKQ28773.1"/>
    <property type="molecule type" value="Genomic_DNA"/>
</dbReference>
<name>A0A2N3G7W0_9ACTN</name>
<organism evidence="1 2">
    <name type="scientific">Candidatus Anoxymicrobium japonicum</name>
    <dbReference type="NCBI Taxonomy" id="2013648"/>
    <lineage>
        <taxon>Bacteria</taxon>
        <taxon>Bacillati</taxon>
        <taxon>Actinomycetota</taxon>
        <taxon>Candidatus Geothermincolia</taxon>
        <taxon>Candidatus Geothermincolales</taxon>
        <taxon>Candidatus Anoxymicrobiaceae</taxon>
        <taxon>Candidatus Anoxymicrobium</taxon>
    </lineage>
</organism>
<accession>A0A2N3G7W0</accession>
<evidence type="ECO:0000313" key="2">
    <source>
        <dbReference type="Proteomes" id="UP000233654"/>
    </source>
</evidence>
<proteinExistence type="predicted"/>
<gene>
    <name evidence="1" type="ORF">CVT63_00955</name>
</gene>
<sequence>MDKIKEADENKVQKRIVKAEKKAMKIAGVDQDLIHHFWELVNMFPKISTPELESRIERFIMTAAPGQLFVMQRAIFAEATRYLLEDQRVKYVMGRLSGKRIGLAIAGEYESTVTLDGTRFKIERGIKDGIPIISVESRKDYADAVLLKKDPIKMILRRRIRASKKFTLLRWGLPHVDLLRDRSLFEKYLTHQPEIERAVEENLEKMGY</sequence>
<dbReference type="Proteomes" id="UP000233654">
    <property type="component" value="Unassembled WGS sequence"/>
</dbReference>
<dbReference type="AlphaFoldDB" id="A0A2N3G7W0"/>
<protein>
    <submittedName>
        <fullName evidence="1">Uncharacterized protein</fullName>
    </submittedName>
</protein>
<comment type="caution">
    <text evidence="1">The sequence shown here is derived from an EMBL/GenBank/DDBJ whole genome shotgun (WGS) entry which is preliminary data.</text>
</comment>
<reference evidence="1 2" key="1">
    <citation type="journal article" date="2017" name="ISME J.">
        <title>Potential for microbial H2 and metal transformations associated with novel bacteria and archaea in deep terrestrial subsurface sediments.</title>
        <authorList>
            <person name="Hernsdorf A.W."/>
            <person name="Amano Y."/>
            <person name="Miyakawa K."/>
            <person name="Ise K."/>
            <person name="Suzuki Y."/>
            <person name="Anantharaman K."/>
            <person name="Probst A."/>
            <person name="Burstein D."/>
            <person name="Thomas B.C."/>
            <person name="Banfield J.F."/>
        </authorList>
    </citation>
    <scope>NUCLEOTIDE SEQUENCE [LARGE SCALE GENOMIC DNA]</scope>
    <source>
        <strain evidence="1">HGW-Actinobacteria-3</strain>
    </source>
</reference>
<evidence type="ECO:0000313" key="1">
    <source>
        <dbReference type="EMBL" id="PKQ28773.1"/>
    </source>
</evidence>